<sequence length="296" mass="33740">MERVDVDAQALVFEHVIPRLCLPRARRASRQRLDDVRHALRAPRGCTRCASMGAQWDDPEKWWCYWRMRMRDGPHNRWADPDSEDFAFRPKMPVECSALIRGALAMKEEGTQHDQSERAGAETALAQTPSQEAAWAEFLHACKLSQTLGPYVASAEDSRLIMYGNETDSAWNACCFSVDERFVQFWQTNRECNAKAVAIMFLEALGAHPELVKRTCVHRKAVDIPDFEGHEVEYFETRRIHMLFGYAHERVLAFLGGGFLIISAGSEALNPVPLFVVNLRAEEQLVVGFMSHLYHT</sequence>
<proteinExistence type="predicted"/>
<comment type="caution">
    <text evidence="1">The sequence shown here is derived from an EMBL/GenBank/DDBJ whole genome shotgun (WGS) entry which is preliminary data.</text>
</comment>
<dbReference type="Proteomes" id="UP000324585">
    <property type="component" value="Unassembled WGS sequence"/>
</dbReference>
<reference evidence="2" key="1">
    <citation type="journal article" date="2019" name="Nat. Commun.">
        <title>Expansion of phycobilisome linker gene families in mesophilic red algae.</title>
        <authorList>
            <person name="Lee J."/>
            <person name="Kim D."/>
            <person name="Bhattacharya D."/>
            <person name="Yoon H.S."/>
        </authorList>
    </citation>
    <scope>NUCLEOTIDE SEQUENCE [LARGE SCALE GENOMIC DNA]</scope>
    <source>
        <strain evidence="2">CCMP 1328</strain>
    </source>
</reference>
<dbReference type="EMBL" id="VRMN01000002">
    <property type="protein sequence ID" value="KAA8497351.1"/>
    <property type="molecule type" value="Genomic_DNA"/>
</dbReference>
<organism evidence="1 2">
    <name type="scientific">Porphyridium purpureum</name>
    <name type="common">Red alga</name>
    <name type="synonym">Porphyridium cruentum</name>
    <dbReference type="NCBI Taxonomy" id="35688"/>
    <lineage>
        <taxon>Eukaryota</taxon>
        <taxon>Rhodophyta</taxon>
        <taxon>Bangiophyceae</taxon>
        <taxon>Porphyridiales</taxon>
        <taxon>Porphyridiaceae</taxon>
        <taxon>Porphyridium</taxon>
    </lineage>
</organism>
<evidence type="ECO:0000313" key="2">
    <source>
        <dbReference type="Proteomes" id="UP000324585"/>
    </source>
</evidence>
<protein>
    <submittedName>
        <fullName evidence="1">Uncharacterized protein</fullName>
    </submittedName>
</protein>
<keyword evidence="2" id="KW-1185">Reference proteome</keyword>
<evidence type="ECO:0000313" key="1">
    <source>
        <dbReference type="EMBL" id="KAA8497351.1"/>
    </source>
</evidence>
<dbReference type="AlphaFoldDB" id="A0A5J4Z0H2"/>
<accession>A0A5J4Z0H2</accession>
<name>A0A5J4Z0H2_PORPP</name>
<gene>
    <name evidence="1" type="ORF">FVE85_1080</name>
</gene>